<evidence type="ECO:0000259" key="6">
    <source>
        <dbReference type="Pfam" id="PF21719"/>
    </source>
</evidence>
<gene>
    <name evidence="7" type="ORF">CONCODRAFT_77911</name>
</gene>
<feature type="domain" description="GATOR2 complex protein MIO zinc-ribbon like" evidence="5">
    <location>
        <begin position="959"/>
        <end position="1027"/>
    </location>
</feature>
<dbReference type="Pfam" id="PF17034">
    <property type="entry name" value="zinc_ribbon_16"/>
    <property type="match status" value="2"/>
</dbReference>
<evidence type="ECO:0000256" key="3">
    <source>
        <dbReference type="ARBA" id="ARBA00022737"/>
    </source>
</evidence>
<evidence type="ECO:0000256" key="1">
    <source>
        <dbReference type="ARBA" id="ARBA00009713"/>
    </source>
</evidence>
<keyword evidence="2" id="KW-0853">WD repeat</keyword>
<dbReference type="EMBL" id="KQ964457">
    <property type="protein sequence ID" value="KXN72249.1"/>
    <property type="molecule type" value="Genomic_DNA"/>
</dbReference>
<evidence type="ECO:0000313" key="7">
    <source>
        <dbReference type="EMBL" id="KXN72249.1"/>
    </source>
</evidence>
<dbReference type="InterPro" id="IPR031488">
    <property type="entry name" value="Zn_ribbon_mio"/>
</dbReference>
<evidence type="ECO:0000256" key="4">
    <source>
        <dbReference type="SAM" id="MobiDB-lite"/>
    </source>
</evidence>
<dbReference type="Pfam" id="PF21719">
    <property type="entry name" value="MIOS_a-sol"/>
    <property type="match status" value="1"/>
</dbReference>
<feature type="region of interest" description="Disordered" evidence="4">
    <location>
        <begin position="108"/>
        <end position="128"/>
    </location>
</feature>
<organism evidence="7 8">
    <name type="scientific">Conidiobolus coronatus (strain ATCC 28846 / CBS 209.66 / NRRL 28638)</name>
    <name type="common">Delacroixia coronata</name>
    <dbReference type="NCBI Taxonomy" id="796925"/>
    <lineage>
        <taxon>Eukaryota</taxon>
        <taxon>Fungi</taxon>
        <taxon>Fungi incertae sedis</taxon>
        <taxon>Zoopagomycota</taxon>
        <taxon>Entomophthoromycotina</taxon>
        <taxon>Entomophthoromycetes</taxon>
        <taxon>Entomophthorales</taxon>
        <taxon>Ancylistaceae</taxon>
        <taxon>Conidiobolus</taxon>
    </lineage>
</organism>
<dbReference type="Proteomes" id="UP000070444">
    <property type="component" value="Unassembled WGS sequence"/>
</dbReference>
<feature type="region of interest" description="Disordered" evidence="4">
    <location>
        <begin position="597"/>
        <end position="630"/>
    </location>
</feature>
<dbReference type="PANTHER" id="PTHR16453:SF9">
    <property type="entry name" value="GATOR COMPLEX PROTEIN MIOS"/>
    <property type="match status" value="1"/>
</dbReference>
<dbReference type="GO" id="GO:0005737">
    <property type="term" value="C:cytoplasm"/>
    <property type="evidence" value="ECO:0007669"/>
    <property type="project" value="TreeGrafter"/>
</dbReference>
<comment type="similarity">
    <text evidence="1">Belongs to the WD repeat mio family.</text>
</comment>
<dbReference type="InterPro" id="IPR015943">
    <property type="entry name" value="WD40/YVTN_repeat-like_dom_sf"/>
</dbReference>
<dbReference type="InterPro" id="IPR001680">
    <property type="entry name" value="WD40_rpt"/>
</dbReference>
<feature type="region of interest" description="Disordered" evidence="4">
    <location>
        <begin position="973"/>
        <end position="997"/>
    </location>
</feature>
<evidence type="ECO:0000256" key="2">
    <source>
        <dbReference type="ARBA" id="ARBA00022574"/>
    </source>
</evidence>
<evidence type="ECO:0008006" key="9">
    <source>
        <dbReference type="Google" id="ProtNLM"/>
    </source>
</evidence>
<feature type="compositionally biased region" description="Low complexity" evidence="4">
    <location>
        <begin position="598"/>
        <end position="630"/>
    </location>
</feature>
<dbReference type="AlphaFoldDB" id="A0A137PB64"/>
<keyword evidence="3" id="KW-0677">Repeat</keyword>
<feature type="region of interest" description="Disordered" evidence="4">
    <location>
        <begin position="668"/>
        <end position="687"/>
    </location>
</feature>
<evidence type="ECO:0000259" key="5">
    <source>
        <dbReference type="Pfam" id="PF17034"/>
    </source>
</evidence>
<dbReference type="Gene3D" id="2.130.10.10">
    <property type="entry name" value="YVTN repeat-like/Quinoprotein amine dehydrogenase"/>
    <property type="match status" value="1"/>
</dbReference>
<name>A0A137PB64_CONC2</name>
<dbReference type="InterPro" id="IPR037593">
    <property type="entry name" value="MIOS/Sea4"/>
</dbReference>
<dbReference type="SUPFAM" id="SSF50978">
    <property type="entry name" value="WD40 repeat-like"/>
    <property type="match status" value="1"/>
</dbReference>
<evidence type="ECO:0000313" key="8">
    <source>
        <dbReference type="Proteomes" id="UP000070444"/>
    </source>
</evidence>
<feature type="domain" description="GATOR2 complex protein MIO zinc-ribbon like" evidence="5">
    <location>
        <begin position="1029"/>
        <end position="1066"/>
    </location>
</feature>
<dbReference type="STRING" id="796925.A0A137PB64"/>
<protein>
    <recommendedName>
        <fullName evidence="9">WD repeat protein mio zinc-ribbon like domain-containing protein</fullName>
    </recommendedName>
</protein>
<dbReference type="CDD" id="cd16691">
    <property type="entry name" value="mRING-H2-C3H3C2_Mio"/>
    <property type="match status" value="1"/>
</dbReference>
<dbReference type="OrthoDB" id="341486at2759"/>
<dbReference type="PANTHER" id="PTHR16453">
    <property type="entry name" value="WD40 DOMAIN-CONTAINING PROTEIN MIO FAMILY MEMBER"/>
    <property type="match status" value="1"/>
</dbReference>
<feature type="domain" description="MIOS-like alpha-solenoid" evidence="6">
    <location>
        <begin position="721"/>
        <end position="814"/>
    </location>
</feature>
<sequence length="1067" mass="120699">MSLPQIIWSPHGSHRTQCLVGETNGIRLYEYINPPSRSNGNSDQTGKFQLIGMHSEPNPIKSFDWSPNPNTQNLIAMAHQNGKLSLLNLPQLPAPRPLNLHPPFATPPLLSPTESSSQTPPLPFLNPRGSRTCHQLNFSSLTPNLLAGGFERSRTDNSLLIWDISLHDRPSELSPIHSSLPNDQVVSVAWIPHQPHQLWSGSPYRKMIRRHDLRDNQSSGTSQIFTTKSVYLVQSNPFNNNTLVSFGEDNLIRVWDDRKLGTDSIFSFGWDCRLDMAQLQYCPIRKDRLVALNRETHGMKVFDLNYIDWSEDKINHKSLLLLNENGVRSNSFSDETMILERTLELEVADANAVCWVPFQDPTSRNNLSGSELVVFSGDGGNLKLVKAINAPCFTWTPNGGLAVQAPNQIALFPSISPPSVPVQQNTSNTQQAGLKFSADTVFDNHPIQNQQSSTRARALRKKSVAIPLTPDPQAGIFHRKQSVPIGSSLPQNYHQPIKTNVTNNIKSLAMIHHDPSDYDQDISEVMLHRAQAGYHIDPRFNIGLVINNPELREVWEWVQRVEKCYQEGRSKVSGVEINYQSLWNLLVEPEKVFFSRYPSPSQHNQPQQPSNASLPRFQSFSGNSSSNQSNLLEANHEDKPLHHSHYNLNYSQLESYQMRKSATTHLERPNLKYQSQNPQAQTPAGGNPMIIKTEIRRVILEWFNCFPKKDIDSSQLGTSNWSYLVDLNLVEKEILKLETLKRFELASFIGFIFINFDRGLRVLKTSGVERFQLIALTLTNSNTQDSLWIEGCKRLMDQLTDPYLLAIFTFALTRQWTSILSIGNLPLVNKLQIIVIWLSDLEVAYWLKNLFDIAPIGAINQLLITGINSSKGIEVLQDYLDSSGDIQTVSLLTSLVPSHNKVFRDNLRVLNWTLEYRKLLDCWGMFRARVKLDIERAKRSSKSVVNTEPLVQPQIVVRCNFCNHPLIQQNQQGNQTHLGAKSKKGHTPTTPNPPSVSGNQVIKNTICPHCKKPLPNCCLCLLPLGESGWFSWCQTCRHGGHSDHLLNWFKLHNQCPVSDCGCYCKRR</sequence>
<dbReference type="OMA" id="RTKAACW"/>
<keyword evidence="8" id="KW-1185">Reference proteome</keyword>
<dbReference type="SMART" id="SM00320">
    <property type="entry name" value="WD40"/>
    <property type="match status" value="4"/>
</dbReference>
<dbReference type="InterPro" id="IPR049092">
    <property type="entry name" value="MIOS_a-sol"/>
</dbReference>
<proteinExistence type="inferred from homology"/>
<dbReference type="InterPro" id="IPR036322">
    <property type="entry name" value="WD40_repeat_dom_sf"/>
</dbReference>
<accession>A0A137PB64</accession>
<reference evidence="7 8" key="1">
    <citation type="journal article" date="2015" name="Genome Biol. Evol.">
        <title>Phylogenomic analyses indicate that early fungi evolved digesting cell walls of algal ancestors of land plants.</title>
        <authorList>
            <person name="Chang Y."/>
            <person name="Wang S."/>
            <person name="Sekimoto S."/>
            <person name="Aerts A.L."/>
            <person name="Choi C."/>
            <person name="Clum A."/>
            <person name="LaButti K.M."/>
            <person name="Lindquist E.A."/>
            <person name="Yee Ngan C."/>
            <person name="Ohm R.A."/>
            <person name="Salamov A.A."/>
            <person name="Grigoriev I.V."/>
            <person name="Spatafora J.W."/>
            <person name="Berbee M.L."/>
        </authorList>
    </citation>
    <scope>NUCLEOTIDE SEQUENCE [LARGE SCALE GENOMIC DNA]</scope>
    <source>
        <strain evidence="7 8">NRRL 28638</strain>
    </source>
</reference>
<feature type="compositionally biased region" description="Polar residues" evidence="4">
    <location>
        <begin position="672"/>
        <end position="684"/>
    </location>
</feature>